<proteinExistence type="predicted"/>
<reference evidence="1 2" key="1">
    <citation type="journal article" date="2015" name="Nature">
        <title>rRNA introns, odd ribosomes, and small enigmatic genomes across a large radiation of phyla.</title>
        <authorList>
            <person name="Brown C.T."/>
            <person name="Hug L.A."/>
            <person name="Thomas B.C."/>
            <person name="Sharon I."/>
            <person name="Castelle C.J."/>
            <person name="Singh A."/>
            <person name="Wilkins M.J."/>
            <person name="Williams K.H."/>
            <person name="Banfield J.F."/>
        </authorList>
    </citation>
    <scope>NUCLEOTIDE SEQUENCE [LARGE SCALE GENOMIC DNA]</scope>
</reference>
<dbReference type="EMBL" id="LBTI01000067">
    <property type="protein sequence ID" value="KKQ35988.1"/>
    <property type="molecule type" value="Genomic_DNA"/>
</dbReference>
<gene>
    <name evidence="1" type="ORF">US53_C0067G0001</name>
</gene>
<comment type="caution">
    <text evidence="1">The sequence shown here is derived from an EMBL/GenBank/DDBJ whole genome shotgun (WGS) entry which is preliminary data.</text>
</comment>
<evidence type="ECO:0000313" key="1">
    <source>
        <dbReference type="EMBL" id="KKQ35988.1"/>
    </source>
</evidence>
<dbReference type="Proteomes" id="UP000034591">
    <property type="component" value="Unassembled WGS sequence"/>
</dbReference>
<organism evidence="1 2">
    <name type="scientific">Candidatus Woesebacteria bacterium GW2011_GWA1_37_7</name>
    <dbReference type="NCBI Taxonomy" id="1618545"/>
    <lineage>
        <taxon>Bacteria</taxon>
        <taxon>Candidatus Woeseibacteriota</taxon>
    </lineage>
</organism>
<name>A0A0G0GYC1_9BACT</name>
<evidence type="ECO:0000313" key="2">
    <source>
        <dbReference type="Proteomes" id="UP000034591"/>
    </source>
</evidence>
<protein>
    <submittedName>
        <fullName evidence="1">Uncharacterized protein</fullName>
    </submittedName>
</protein>
<accession>A0A0G0GYC1</accession>
<feature type="non-terminal residue" evidence="1">
    <location>
        <position position="100"/>
    </location>
</feature>
<sequence length="100" mass="10750">MQDRIGENRHINLDPVIGNANPLEVNSEWAAKLRANSVFPTAVSSTVIAALVLASCVPAVEHASNPDEVNGGNENPERVEINDEDAVAIFRGFDSFQYSG</sequence>
<dbReference type="AlphaFoldDB" id="A0A0G0GYC1"/>